<comment type="caution">
    <text evidence="1">The sequence shown here is derived from an EMBL/GenBank/DDBJ whole genome shotgun (WGS) entry which is preliminary data.</text>
</comment>
<accession>A0AAV0PSN9</accession>
<dbReference type="Proteomes" id="UP001154282">
    <property type="component" value="Unassembled WGS sequence"/>
</dbReference>
<organism evidence="1 2">
    <name type="scientific">Linum tenue</name>
    <dbReference type="NCBI Taxonomy" id="586396"/>
    <lineage>
        <taxon>Eukaryota</taxon>
        <taxon>Viridiplantae</taxon>
        <taxon>Streptophyta</taxon>
        <taxon>Embryophyta</taxon>
        <taxon>Tracheophyta</taxon>
        <taxon>Spermatophyta</taxon>
        <taxon>Magnoliopsida</taxon>
        <taxon>eudicotyledons</taxon>
        <taxon>Gunneridae</taxon>
        <taxon>Pentapetalae</taxon>
        <taxon>rosids</taxon>
        <taxon>fabids</taxon>
        <taxon>Malpighiales</taxon>
        <taxon>Linaceae</taxon>
        <taxon>Linum</taxon>
    </lineage>
</organism>
<evidence type="ECO:0000313" key="2">
    <source>
        <dbReference type="Proteomes" id="UP001154282"/>
    </source>
</evidence>
<reference evidence="1" key="1">
    <citation type="submission" date="2022-08" db="EMBL/GenBank/DDBJ databases">
        <authorList>
            <person name="Gutierrez-Valencia J."/>
        </authorList>
    </citation>
    <scope>NUCLEOTIDE SEQUENCE</scope>
</reference>
<dbReference type="EMBL" id="CAMGYJ010000009">
    <property type="protein sequence ID" value="CAI0473156.1"/>
    <property type="molecule type" value="Genomic_DNA"/>
</dbReference>
<gene>
    <name evidence="1" type="ORF">LITE_LOCUS39531</name>
</gene>
<name>A0AAV0PSN9_9ROSI</name>
<protein>
    <submittedName>
        <fullName evidence="1">Uncharacterized protein</fullName>
    </submittedName>
</protein>
<sequence>MRSLPTLDAVPLQVLS</sequence>
<keyword evidence="2" id="KW-1185">Reference proteome</keyword>
<proteinExistence type="predicted"/>
<dbReference type="AlphaFoldDB" id="A0AAV0PSN9"/>
<evidence type="ECO:0000313" key="1">
    <source>
        <dbReference type="EMBL" id="CAI0473156.1"/>
    </source>
</evidence>